<keyword evidence="3" id="KW-1185">Reference proteome</keyword>
<sequence length="60" mass="6844">MIAKSKLVLKVLQLGKSLQSLFNTMEIFRSAMLINNVWLITAVMLTAFLSMLFLQRNQNA</sequence>
<dbReference type="EMBL" id="QMFY01000001">
    <property type="protein sequence ID" value="RAW02875.1"/>
    <property type="molecule type" value="Genomic_DNA"/>
</dbReference>
<keyword evidence="1" id="KW-0812">Transmembrane</keyword>
<protein>
    <submittedName>
        <fullName evidence="2">Uncharacterized protein</fullName>
    </submittedName>
</protein>
<dbReference type="Proteomes" id="UP000251889">
    <property type="component" value="Unassembled WGS sequence"/>
</dbReference>
<organism evidence="2 3">
    <name type="scientific">Pseudochryseolinea flava</name>
    <dbReference type="NCBI Taxonomy" id="2059302"/>
    <lineage>
        <taxon>Bacteria</taxon>
        <taxon>Pseudomonadati</taxon>
        <taxon>Bacteroidota</taxon>
        <taxon>Cytophagia</taxon>
        <taxon>Cytophagales</taxon>
        <taxon>Fulvivirgaceae</taxon>
        <taxon>Pseudochryseolinea</taxon>
    </lineage>
</organism>
<dbReference type="AlphaFoldDB" id="A0A364Y8R5"/>
<evidence type="ECO:0000313" key="3">
    <source>
        <dbReference type="Proteomes" id="UP000251889"/>
    </source>
</evidence>
<name>A0A364Y8R5_9BACT</name>
<feature type="transmembrane region" description="Helical" evidence="1">
    <location>
        <begin position="36"/>
        <end position="54"/>
    </location>
</feature>
<accession>A0A364Y8R5</accession>
<gene>
    <name evidence="2" type="ORF">DQQ10_01840</name>
</gene>
<evidence type="ECO:0000256" key="1">
    <source>
        <dbReference type="SAM" id="Phobius"/>
    </source>
</evidence>
<reference evidence="2 3" key="1">
    <citation type="submission" date="2018-06" db="EMBL/GenBank/DDBJ databases">
        <title>Chryseolinea flavus sp. nov., a member of the phylum Bacteroidetes isolated from soil.</title>
        <authorList>
            <person name="Li Y."/>
            <person name="Wang J."/>
        </authorList>
    </citation>
    <scope>NUCLEOTIDE SEQUENCE [LARGE SCALE GENOMIC DNA]</scope>
    <source>
        <strain evidence="2 3">SDU1-6</strain>
    </source>
</reference>
<keyword evidence="1" id="KW-0472">Membrane</keyword>
<comment type="caution">
    <text evidence="2">The sequence shown here is derived from an EMBL/GenBank/DDBJ whole genome shotgun (WGS) entry which is preliminary data.</text>
</comment>
<keyword evidence="1" id="KW-1133">Transmembrane helix</keyword>
<proteinExistence type="predicted"/>
<evidence type="ECO:0000313" key="2">
    <source>
        <dbReference type="EMBL" id="RAW02875.1"/>
    </source>
</evidence>